<comment type="caution">
    <text evidence="1">The sequence shown here is derived from an EMBL/GenBank/DDBJ whole genome shotgun (WGS) entry which is preliminary data.</text>
</comment>
<dbReference type="Proteomes" id="UP000231019">
    <property type="component" value="Unassembled WGS sequence"/>
</dbReference>
<organism evidence="1 2">
    <name type="scientific">bacterium (Candidatus Blackallbacteria) CG17_big_fil_post_rev_8_21_14_2_50_48_46</name>
    <dbReference type="NCBI Taxonomy" id="2014261"/>
    <lineage>
        <taxon>Bacteria</taxon>
        <taxon>Candidatus Blackallbacteria</taxon>
    </lineage>
</organism>
<reference evidence="1 2" key="1">
    <citation type="submission" date="2017-09" db="EMBL/GenBank/DDBJ databases">
        <title>Depth-based differentiation of microbial function through sediment-hosted aquifers and enrichment of novel symbionts in the deep terrestrial subsurface.</title>
        <authorList>
            <person name="Probst A.J."/>
            <person name="Ladd B."/>
            <person name="Jarett J.K."/>
            <person name="Geller-Mcgrath D.E."/>
            <person name="Sieber C.M."/>
            <person name="Emerson J.B."/>
            <person name="Anantharaman K."/>
            <person name="Thomas B.C."/>
            <person name="Malmstrom R."/>
            <person name="Stieglmeier M."/>
            <person name="Klingl A."/>
            <person name="Woyke T."/>
            <person name="Ryan C.M."/>
            <person name="Banfield J.F."/>
        </authorList>
    </citation>
    <scope>NUCLEOTIDE SEQUENCE [LARGE SCALE GENOMIC DNA]</scope>
    <source>
        <strain evidence="1">CG17_big_fil_post_rev_8_21_14_2_50_48_46</strain>
    </source>
</reference>
<name>A0A2M7G515_9BACT</name>
<sequence length="81" mass="9466">MQRKELLKDLVQSGAIKSIEDINSLVKDIYKETFETMLEAELEAELGYSRYDYRLFWLTMFTRSRSTVPSSLSDNVTKSFT</sequence>
<accession>A0A2M7G515</accession>
<protein>
    <submittedName>
        <fullName evidence="1">Uncharacterized protein</fullName>
    </submittedName>
</protein>
<gene>
    <name evidence="1" type="ORF">COW36_10350</name>
</gene>
<proteinExistence type="predicted"/>
<evidence type="ECO:0000313" key="1">
    <source>
        <dbReference type="EMBL" id="PIW17033.1"/>
    </source>
</evidence>
<evidence type="ECO:0000313" key="2">
    <source>
        <dbReference type="Proteomes" id="UP000231019"/>
    </source>
</evidence>
<dbReference type="EMBL" id="PFFQ01000031">
    <property type="protein sequence ID" value="PIW17033.1"/>
    <property type="molecule type" value="Genomic_DNA"/>
</dbReference>
<dbReference type="AlphaFoldDB" id="A0A2M7G515"/>